<feature type="chain" id="PRO_5026311131" evidence="1">
    <location>
        <begin position="24"/>
        <end position="465"/>
    </location>
</feature>
<reference evidence="2" key="1">
    <citation type="submission" date="2020-02" db="EMBL/GenBank/DDBJ databases">
        <authorList>
            <person name="Shen X.-R."/>
            <person name="Zhang Y.-X."/>
        </authorList>
    </citation>
    <scope>NUCLEOTIDE SEQUENCE</scope>
    <source>
        <strain evidence="2">SYP-B3998</strain>
    </source>
</reference>
<proteinExistence type="predicted"/>
<name>A0A6G3ZZE6_9BACL</name>
<dbReference type="SUPFAM" id="SSF159501">
    <property type="entry name" value="EreA/ChaN-like"/>
    <property type="match status" value="1"/>
</dbReference>
<dbReference type="Gene3D" id="3.40.1660.10">
    <property type="entry name" value="EreA-like (biosynthetic domain)"/>
    <property type="match status" value="2"/>
</dbReference>
<comment type="caution">
    <text evidence="2">The sequence shown here is derived from an EMBL/GenBank/DDBJ whole genome shotgun (WGS) entry which is preliminary data.</text>
</comment>
<protein>
    <submittedName>
        <fullName evidence="2">Erythromycin esterase family protein</fullName>
    </submittedName>
</protein>
<accession>A0A6G3ZZE6</accession>
<dbReference type="PANTHER" id="PTHR31299">
    <property type="entry name" value="ESTERASE, PUTATIVE (AFU_ORTHOLOGUE AFUA_1G05850)-RELATED"/>
    <property type="match status" value="1"/>
</dbReference>
<dbReference type="AlphaFoldDB" id="A0A6G3ZZE6"/>
<sequence>MKQVLVFTLTLVYLFSVTSNAFAESVSTNEKQELIDLWGQSVKANAKTLKSIAFNSNDNYEDLQFLKTTLKDKRMVMLGESSHGSSEFNQAKVRLAQFLHNEMDFKVIAFESGLGETSGSYHQIEKLSTEEMLKKSIYGVWHTKELIPLFQSMKDQVKTDKPFVLSGFDMQPGYGYGNFLQDWLGPIDTVMATEASTLEEKLAQLYTLDDWNEGNWDQDYTYLNTGYNKVKQFLKDHELKLQQQFPENKDMLKIIKRVIDDRIYLIRNVLKQQILYNSSIALGKYDLSTSLRENVVYLRDEMMANTLTWIAEDLYPNQKIIVWGHNYHVRKNNSIMELSFDIHPYKYGAVPNMAELLPSRLKKQSYTIGEFMYRGESAGNDGSSMPVKEIKDPSSLEAILNQASSPYSFLDLSQQTIKEEANSWMFTSRKGLYWGVIEETFVPIEQYDGIIFVDHSTPSQYIKFQ</sequence>
<evidence type="ECO:0000313" key="2">
    <source>
        <dbReference type="EMBL" id="NEW06777.1"/>
    </source>
</evidence>
<dbReference type="InterPro" id="IPR052036">
    <property type="entry name" value="Hydrolase/PRTase-associated"/>
</dbReference>
<feature type="signal peptide" evidence="1">
    <location>
        <begin position="1"/>
        <end position="23"/>
    </location>
</feature>
<dbReference type="InterPro" id="IPR007815">
    <property type="entry name" value="Emycin_Estase"/>
</dbReference>
<evidence type="ECO:0000256" key="1">
    <source>
        <dbReference type="SAM" id="SignalP"/>
    </source>
</evidence>
<organism evidence="2">
    <name type="scientific">Paenibacillus sp. SYP-B3998</name>
    <dbReference type="NCBI Taxonomy" id="2678564"/>
    <lineage>
        <taxon>Bacteria</taxon>
        <taxon>Bacillati</taxon>
        <taxon>Bacillota</taxon>
        <taxon>Bacilli</taxon>
        <taxon>Bacillales</taxon>
        <taxon>Paenibacillaceae</taxon>
        <taxon>Paenibacillus</taxon>
    </lineage>
</organism>
<dbReference type="Pfam" id="PF05139">
    <property type="entry name" value="Erythro_esteras"/>
    <property type="match status" value="1"/>
</dbReference>
<keyword evidence="1" id="KW-0732">Signal</keyword>
<gene>
    <name evidence="2" type="ORF">GK047_12210</name>
</gene>
<dbReference type="CDD" id="cd14728">
    <property type="entry name" value="Ere-like"/>
    <property type="match status" value="1"/>
</dbReference>
<dbReference type="EMBL" id="JAAIKC010000003">
    <property type="protein sequence ID" value="NEW06777.1"/>
    <property type="molecule type" value="Genomic_DNA"/>
</dbReference>
<dbReference type="PANTHER" id="PTHR31299:SF0">
    <property type="entry name" value="ESTERASE, PUTATIVE (AFU_ORTHOLOGUE AFUA_1G05850)-RELATED"/>
    <property type="match status" value="1"/>
</dbReference>
<dbReference type="GO" id="GO:0046677">
    <property type="term" value="P:response to antibiotic"/>
    <property type="evidence" value="ECO:0007669"/>
    <property type="project" value="InterPro"/>
</dbReference>